<keyword evidence="1" id="KW-0472">Membrane</keyword>
<evidence type="ECO:0000313" key="3">
    <source>
        <dbReference type="Proteomes" id="UP000000768"/>
    </source>
</evidence>
<gene>
    <name evidence="2" type="ORF">SORBI_3001G535300</name>
</gene>
<feature type="transmembrane region" description="Helical" evidence="1">
    <location>
        <begin position="53"/>
        <end position="70"/>
    </location>
</feature>
<accession>A0A1B6QR15</accession>
<dbReference type="EMBL" id="CM000760">
    <property type="protein sequence ID" value="KXG40368.1"/>
    <property type="molecule type" value="Genomic_DNA"/>
</dbReference>
<evidence type="ECO:0000256" key="1">
    <source>
        <dbReference type="SAM" id="Phobius"/>
    </source>
</evidence>
<name>A0A1B6QR15_SORBI</name>
<dbReference type="Gramene" id="KXG40368">
    <property type="protein sequence ID" value="KXG40368"/>
    <property type="gene ID" value="SORBI_3001G535300"/>
</dbReference>
<keyword evidence="1" id="KW-0812">Transmembrane</keyword>
<dbReference type="InParanoid" id="A0A1B6QR15"/>
<reference evidence="2 3" key="1">
    <citation type="journal article" date="2009" name="Nature">
        <title>The Sorghum bicolor genome and the diversification of grasses.</title>
        <authorList>
            <person name="Paterson A.H."/>
            <person name="Bowers J.E."/>
            <person name="Bruggmann R."/>
            <person name="Dubchak I."/>
            <person name="Grimwood J."/>
            <person name="Gundlach H."/>
            <person name="Haberer G."/>
            <person name="Hellsten U."/>
            <person name="Mitros T."/>
            <person name="Poliakov A."/>
            <person name="Schmutz J."/>
            <person name="Spannagl M."/>
            <person name="Tang H."/>
            <person name="Wang X."/>
            <person name="Wicker T."/>
            <person name="Bharti A.K."/>
            <person name="Chapman J."/>
            <person name="Feltus F.A."/>
            <person name="Gowik U."/>
            <person name="Grigoriev I.V."/>
            <person name="Lyons E."/>
            <person name="Maher C.A."/>
            <person name="Martis M."/>
            <person name="Narechania A."/>
            <person name="Otillar R.P."/>
            <person name="Penning B.W."/>
            <person name="Salamov A.A."/>
            <person name="Wang Y."/>
            <person name="Zhang L."/>
            <person name="Carpita N.C."/>
            <person name="Freeling M."/>
            <person name="Gingle A.R."/>
            <person name="Hash C.T."/>
            <person name="Keller B."/>
            <person name="Klein P."/>
            <person name="Kresovich S."/>
            <person name="McCann M.C."/>
            <person name="Ming R."/>
            <person name="Peterson D.G."/>
            <person name="Mehboob-ur-Rahman"/>
            <person name="Ware D."/>
            <person name="Westhoff P."/>
            <person name="Mayer K.F."/>
            <person name="Messing J."/>
            <person name="Rokhsar D.S."/>
        </authorList>
    </citation>
    <scope>NUCLEOTIDE SEQUENCE [LARGE SCALE GENOMIC DNA]</scope>
    <source>
        <strain evidence="3">cv. BTx623</strain>
    </source>
</reference>
<sequence length="126" mass="14230">MSDPSVDLEKGIITGLKEEEKGITGLKEEEEEEVVHQFKDPIEVMCVKRFMDVYPVLFFVVALFGALAIYREKHIWWPALILLACATLTFWTFHGLKRTCSIQHNTLATSADSDLSNTLLIASSKN</sequence>
<dbReference type="Proteomes" id="UP000000768">
    <property type="component" value="Chromosome 1"/>
</dbReference>
<evidence type="ECO:0000313" key="2">
    <source>
        <dbReference type="EMBL" id="KXG40368.1"/>
    </source>
</evidence>
<keyword evidence="1" id="KW-1133">Transmembrane helix</keyword>
<protein>
    <submittedName>
        <fullName evidence="2">Uncharacterized protein</fullName>
    </submittedName>
</protein>
<dbReference type="AlphaFoldDB" id="A0A1B6QR15"/>
<reference evidence="3" key="2">
    <citation type="journal article" date="2018" name="Plant J.">
        <title>The Sorghum bicolor reference genome: improved assembly, gene annotations, a transcriptome atlas, and signatures of genome organization.</title>
        <authorList>
            <person name="McCormick R.F."/>
            <person name="Truong S.K."/>
            <person name="Sreedasyam A."/>
            <person name="Jenkins J."/>
            <person name="Shu S."/>
            <person name="Sims D."/>
            <person name="Kennedy M."/>
            <person name="Amirebrahimi M."/>
            <person name="Weers B.D."/>
            <person name="McKinley B."/>
            <person name="Mattison A."/>
            <person name="Morishige D.T."/>
            <person name="Grimwood J."/>
            <person name="Schmutz J."/>
            <person name="Mullet J.E."/>
        </authorList>
    </citation>
    <scope>NUCLEOTIDE SEQUENCE [LARGE SCALE GENOMIC DNA]</scope>
    <source>
        <strain evidence="3">cv. BTx623</strain>
    </source>
</reference>
<organism evidence="2 3">
    <name type="scientific">Sorghum bicolor</name>
    <name type="common">Sorghum</name>
    <name type="synonym">Sorghum vulgare</name>
    <dbReference type="NCBI Taxonomy" id="4558"/>
    <lineage>
        <taxon>Eukaryota</taxon>
        <taxon>Viridiplantae</taxon>
        <taxon>Streptophyta</taxon>
        <taxon>Embryophyta</taxon>
        <taxon>Tracheophyta</taxon>
        <taxon>Spermatophyta</taxon>
        <taxon>Magnoliopsida</taxon>
        <taxon>Liliopsida</taxon>
        <taxon>Poales</taxon>
        <taxon>Poaceae</taxon>
        <taxon>PACMAD clade</taxon>
        <taxon>Panicoideae</taxon>
        <taxon>Andropogonodae</taxon>
        <taxon>Andropogoneae</taxon>
        <taxon>Sorghinae</taxon>
        <taxon>Sorghum</taxon>
    </lineage>
</organism>
<feature type="transmembrane region" description="Helical" evidence="1">
    <location>
        <begin position="76"/>
        <end position="93"/>
    </location>
</feature>
<keyword evidence="3" id="KW-1185">Reference proteome</keyword>
<proteinExistence type="predicted"/>